<evidence type="ECO:0000256" key="4">
    <source>
        <dbReference type="ARBA" id="ARBA00023235"/>
    </source>
</evidence>
<dbReference type="Proteomes" id="UP001201980">
    <property type="component" value="Unassembled WGS sequence"/>
</dbReference>
<dbReference type="PANTHER" id="PTHR45995">
    <property type="match status" value="1"/>
</dbReference>
<protein>
    <recommendedName>
        <fullName evidence="6">Peptidyl-prolyl cis-trans isomerase</fullName>
        <ecNumber evidence="6">5.2.1.8</ecNumber>
    </recommendedName>
</protein>
<feature type="domain" description="PpiC" evidence="8">
    <location>
        <begin position="35"/>
        <end position="127"/>
    </location>
</feature>
<evidence type="ECO:0000256" key="2">
    <source>
        <dbReference type="ARBA" id="ARBA00010242"/>
    </source>
</evidence>
<organism evidence="9 10">
    <name type="scientific">Zalerion maritima</name>
    <dbReference type="NCBI Taxonomy" id="339359"/>
    <lineage>
        <taxon>Eukaryota</taxon>
        <taxon>Fungi</taxon>
        <taxon>Dikarya</taxon>
        <taxon>Ascomycota</taxon>
        <taxon>Pezizomycotina</taxon>
        <taxon>Sordariomycetes</taxon>
        <taxon>Lulworthiomycetidae</taxon>
        <taxon>Lulworthiales</taxon>
        <taxon>Lulworthiaceae</taxon>
        <taxon>Zalerion</taxon>
    </lineage>
</organism>
<dbReference type="Gene3D" id="3.10.50.40">
    <property type="match status" value="1"/>
</dbReference>
<evidence type="ECO:0000256" key="1">
    <source>
        <dbReference type="ARBA" id="ARBA00000971"/>
    </source>
</evidence>
<accession>A0AAD5RVT8</accession>
<dbReference type="InterPro" id="IPR043323">
    <property type="entry name" value="PIN4"/>
</dbReference>
<evidence type="ECO:0000256" key="7">
    <source>
        <dbReference type="SAM" id="MobiDB-lite"/>
    </source>
</evidence>
<comment type="catalytic activity">
    <reaction evidence="1 6">
        <text>[protein]-peptidylproline (omega=180) = [protein]-peptidylproline (omega=0)</text>
        <dbReference type="Rhea" id="RHEA:16237"/>
        <dbReference type="Rhea" id="RHEA-COMP:10747"/>
        <dbReference type="Rhea" id="RHEA-COMP:10748"/>
        <dbReference type="ChEBI" id="CHEBI:83833"/>
        <dbReference type="ChEBI" id="CHEBI:83834"/>
        <dbReference type="EC" id="5.2.1.8"/>
    </reaction>
</comment>
<dbReference type="PROSITE" id="PS50198">
    <property type="entry name" value="PPIC_PPIASE_2"/>
    <property type="match status" value="1"/>
</dbReference>
<comment type="similarity">
    <text evidence="2">Belongs to the PpiC/parvulin rotamase family. PIN4 subfamily.</text>
</comment>
<dbReference type="GO" id="GO:0003755">
    <property type="term" value="F:peptidyl-prolyl cis-trans isomerase activity"/>
    <property type="evidence" value="ECO:0007669"/>
    <property type="project" value="UniProtKB-UniRule"/>
</dbReference>
<dbReference type="InterPro" id="IPR000297">
    <property type="entry name" value="PPIase_PpiC"/>
</dbReference>
<dbReference type="EMBL" id="JAKWBI020000036">
    <property type="protein sequence ID" value="KAJ2905205.1"/>
    <property type="molecule type" value="Genomic_DNA"/>
</dbReference>
<dbReference type="GO" id="GO:0006364">
    <property type="term" value="P:rRNA processing"/>
    <property type="evidence" value="ECO:0007669"/>
    <property type="project" value="InterPro"/>
</dbReference>
<dbReference type="AlphaFoldDB" id="A0AAD5RVT8"/>
<evidence type="ECO:0000313" key="9">
    <source>
        <dbReference type="EMBL" id="KAJ2905205.1"/>
    </source>
</evidence>
<feature type="compositionally biased region" description="Basic and acidic residues" evidence="7">
    <location>
        <begin position="1"/>
        <end position="21"/>
    </location>
</feature>
<gene>
    <name evidence="9" type="ORF">MKZ38_006111</name>
</gene>
<dbReference type="SUPFAM" id="SSF54534">
    <property type="entry name" value="FKBP-like"/>
    <property type="match status" value="1"/>
</dbReference>
<evidence type="ECO:0000256" key="6">
    <source>
        <dbReference type="RuleBase" id="RU363014"/>
    </source>
</evidence>
<proteinExistence type="inferred from homology"/>
<keyword evidence="3 5" id="KW-0697">Rotamase</keyword>
<sequence>MAGKKAGDKGGKGEKTGKGKAGDSAQGGGGKQKGGQTVNVRHILCEKHSKKEEALAKLNEGMAFNKVAEAFSEDKARQGGSLGWKTKGTLEPAFEAVAYALETSTTAKPVWGEAKTGNGYHIIMVEGKK</sequence>
<comment type="caution">
    <text evidence="9">The sequence shown here is derived from an EMBL/GenBank/DDBJ whole genome shotgun (WGS) entry which is preliminary data.</text>
</comment>
<feature type="region of interest" description="Disordered" evidence="7">
    <location>
        <begin position="1"/>
        <end position="38"/>
    </location>
</feature>
<evidence type="ECO:0000256" key="5">
    <source>
        <dbReference type="PROSITE-ProRule" id="PRU00278"/>
    </source>
</evidence>
<name>A0AAD5RVT8_9PEZI</name>
<evidence type="ECO:0000259" key="8">
    <source>
        <dbReference type="PROSITE" id="PS50198"/>
    </source>
</evidence>
<keyword evidence="10" id="KW-1185">Reference proteome</keyword>
<evidence type="ECO:0000256" key="3">
    <source>
        <dbReference type="ARBA" id="ARBA00023110"/>
    </source>
</evidence>
<reference evidence="9" key="1">
    <citation type="submission" date="2022-07" db="EMBL/GenBank/DDBJ databases">
        <title>Draft genome sequence of Zalerion maritima ATCC 34329, a (micro)plastics degrading marine fungus.</title>
        <authorList>
            <person name="Paco A."/>
            <person name="Goncalves M.F.M."/>
            <person name="Rocha-Santos T.A.P."/>
            <person name="Alves A."/>
        </authorList>
    </citation>
    <scope>NUCLEOTIDE SEQUENCE</scope>
    <source>
        <strain evidence="9">ATCC 34329</strain>
    </source>
</reference>
<dbReference type="GO" id="GO:0003677">
    <property type="term" value="F:DNA binding"/>
    <property type="evidence" value="ECO:0007669"/>
    <property type="project" value="InterPro"/>
</dbReference>
<keyword evidence="4 5" id="KW-0413">Isomerase</keyword>
<dbReference type="InterPro" id="IPR046357">
    <property type="entry name" value="PPIase_dom_sf"/>
</dbReference>
<evidence type="ECO:0000313" key="10">
    <source>
        <dbReference type="Proteomes" id="UP001201980"/>
    </source>
</evidence>
<dbReference type="Pfam" id="PF00639">
    <property type="entry name" value="Rotamase"/>
    <property type="match status" value="1"/>
</dbReference>
<dbReference type="EC" id="5.2.1.8" evidence="6"/>